<organism evidence="2 3">
    <name type="scientific">Sneathia sanguinegens</name>
    <dbReference type="NCBI Taxonomy" id="40543"/>
    <lineage>
        <taxon>Bacteria</taxon>
        <taxon>Fusobacteriati</taxon>
        <taxon>Fusobacteriota</taxon>
        <taxon>Fusobacteriia</taxon>
        <taxon>Fusobacteriales</taxon>
        <taxon>Leptotrichiaceae</taxon>
        <taxon>Sneathia</taxon>
    </lineage>
</organism>
<dbReference type="InterPro" id="IPR035959">
    <property type="entry name" value="RutC-like_sf"/>
</dbReference>
<evidence type="ECO:0000256" key="1">
    <source>
        <dbReference type="ARBA" id="ARBA00010552"/>
    </source>
</evidence>
<dbReference type="Proteomes" id="UP001225134">
    <property type="component" value="Unassembled WGS sequence"/>
</dbReference>
<dbReference type="PANTHER" id="PTHR11803:SF39">
    <property type="entry name" value="2-IMINOBUTANOATE_2-IMINOPROPANOATE DEAMINASE"/>
    <property type="match status" value="1"/>
</dbReference>
<comment type="caution">
    <text evidence="2">The sequence shown here is derived from an EMBL/GenBank/DDBJ whole genome shotgun (WGS) entry which is preliminary data.</text>
</comment>
<dbReference type="InterPro" id="IPR006175">
    <property type="entry name" value="YjgF/YER057c/UK114"/>
</dbReference>
<protein>
    <submittedName>
        <fullName evidence="2">Rid family detoxifying hydrolase</fullName>
    </submittedName>
</protein>
<dbReference type="CDD" id="cd00448">
    <property type="entry name" value="YjgF_YER057c_UK114_family"/>
    <property type="match status" value="1"/>
</dbReference>
<accession>A0ABT7HIH9</accession>
<dbReference type="NCBIfam" id="TIGR00004">
    <property type="entry name" value="Rid family detoxifying hydrolase"/>
    <property type="match status" value="1"/>
</dbReference>
<sequence length="119" mass="13241">MENLIPKAVGPYSAYRMVGDYLYVSGQIGLDPTVNELKEGLEEQAKQVFTNIKNILAVNGMTMDNVVKTTVLLDDIKDFVKVNEIYATFFKEPYPTRSAFSVKALPKGALVEVEVLAHK</sequence>
<reference evidence="2 3" key="1">
    <citation type="submission" date="2023-06" db="EMBL/GenBank/DDBJ databases">
        <title>Antibody response to the Sneathia vaginalis cytopathogenic toxin A during pregnancy.</title>
        <authorList>
            <person name="Mccoy Z.T."/>
            <person name="Serrano M.G."/>
            <person name="Spaine K."/>
            <person name="Edwards D.J."/>
            <person name="Buck G.A."/>
            <person name="Jefferson K."/>
        </authorList>
    </citation>
    <scope>NUCLEOTIDE SEQUENCE [LARGE SCALE GENOMIC DNA]</scope>
    <source>
        <strain evidence="2 3">CCUG 42621</strain>
    </source>
</reference>
<dbReference type="SUPFAM" id="SSF55298">
    <property type="entry name" value="YjgF-like"/>
    <property type="match status" value="1"/>
</dbReference>
<dbReference type="RefSeq" id="WP_285152683.1">
    <property type="nucleotide sequence ID" value="NZ_JASSPP010000002.1"/>
</dbReference>
<dbReference type="GO" id="GO:0016787">
    <property type="term" value="F:hydrolase activity"/>
    <property type="evidence" value="ECO:0007669"/>
    <property type="project" value="UniProtKB-KW"/>
</dbReference>
<dbReference type="PANTHER" id="PTHR11803">
    <property type="entry name" value="2-IMINOBUTANOATE/2-IMINOPROPANOATE DEAMINASE RIDA"/>
    <property type="match status" value="1"/>
</dbReference>
<evidence type="ECO:0000313" key="2">
    <source>
        <dbReference type="EMBL" id="MDK9580319.1"/>
    </source>
</evidence>
<dbReference type="InterPro" id="IPR006056">
    <property type="entry name" value="RidA"/>
</dbReference>
<comment type="similarity">
    <text evidence="1">Belongs to the RutC family.</text>
</comment>
<proteinExistence type="inferred from homology"/>
<keyword evidence="2" id="KW-0378">Hydrolase</keyword>
<evidence type="ECO:0000313" key="3">
    <source>
        <dbReference type="Proteomes" id="UP001225134"/>
    </source>
</evidence>
<dbReference type="Pfam" id="PF01042">
    <property type="entry name" value="Ribonuc_L-PSP"/>
    <property type="match status" value="1"/>
</dbReference>
<keyword evidence="3" id="KW-1185">Reference proteome</keyword>
<gene>
    <name evidence="2" type="ORF">QQA45_02135</name>
</gene>
<dbReference type="Gene3D" id="3.30.1330.40">
    <property type="entry name" value="RutC-like"/>
    <property type="match status" value="1"/>
</dbReference>
<dbReference type="EMBL" id="JASSPP010000002">
    <property type="protein sequence ID" value="MDK9580319.1"/>
    <property type="molecule type" value="Genomic_DNA"/>
</dbReference>
<name>A0ABT7HIH9_9FUSO</name>